<proteinExistence type="predicted"/>
<evidence type="ECO:0000313" key="1">
    <source>
        <dbReference type="Proteomes" id="UP000492821"/>
    </source>
</evidence>
<reference evidence="1" key="1">
    <citation type="journal article" date="2013" name="Genetics">
        <title>The draft genome and transcriptome of Panagrellus redivivus are shaped by the harsh demands of a free-living lifestyle.</title>
        <authorList>
            <person name="Srinivasan J."/>
            <person name="Dillman A.R."/>
            <person name="Macchietto M.G."/>
            <person name="Heikkinen L."/>
            <person name="Lakso M."/>
            <person name="Fracchia K.M."/>
            <person name="Antoshechkin I."/>
            <person name="Mortazavi A."/>
            <person name="Wong G."/>
            <person name="Sternberg P.W."/>
        </authorList>
    </citation>
    <scope>NUCLEOTIDE SEQUENCE [LARGE SCALE GENOMIC DNA]</scope>
    <source>
        <strain evidence="1">MT8872</strain>
    </source>
</reference>
<dbReference type="AlphaFoldDB" id="A0A7E4W0Z9"/>
<dbReference type="Proteomes" id="UP000492821">
    <property type="component" value="Unassembled WGS sequence"/>
</dbReference>
<protein>
    <submittedName>
        <fullName evidence="2">Secreted protein</fullName>
    </submittedName>
</protein>
<dbReference type="WBParaSite" id="Pan_g6067.t1">
    <property type="protein sequence ID" value="Pan_g6067.t1"/>
    <property type="gene ID" value="Pan_g6067"/>
</dbReference>
<sequence length="93" mass="10555">MLTIERGISRLEFPTEGKTIPLKALFYLLAICGFHSIKIRVDQVNSMPLLFHCITFRVDELSVTLNAFRIIHDDACYAIIEPLFCGIVSNVLQ</sequence>
<evidence type="ECO:0000313" key="2">
    <source>
        <dbReference type="WBParaSite" id="Pan_g6067.t1"/>
    </source>
</evidence>
<accession>A0A7E4W0Z9</accession>
<reference evidence="2" key="2">
    <citation type="submission" date="2020-10" db="UniProtKB">
        <authorList>
            <consortium name="WormBaseParasite"/>
        </authorList>
    </citation>
    <scope>IDENTIFICATION</scope>
</reference>
<keyword evidence="1" id="KW-1185">Reference proteome</keyword>
<organism evidence="1 2">
    <name type="scientific">Panagrellus redivivus</name>
    <name type="common">Microworm</name>
    <dbReference type="NCBI Taxonomy" id="6233"/>
    <lineage>
        <taxon>Eukaryota</taxon>
        <taxon>Metazoa</taxon>
        <taxon>Ecdysozoa</taxon>
        <taxon>Nematoda</taxon>
        <taxon>Chromadorea</taxon>
        <taxon>Rhabditida</taxon>
        <taxon>Tylenchina</taxon>
        <taxon>Panagrolaimomorpha</taxon>
        <taxon>Panagrolaimoidea</taxon>
        <taxon>Panagrolaimidae</taxon>
        <taxon>Panagrellus</taxon>
    </lineage>
</organism>
<name>A0A7E4W0Z9_PANRE</name>